<dbReference type="InterPro" id="IPR029063">
    <property type="entry name" value="SAM-dependent_MTases_sf"/>
</dbReference>
<name>A0ABV9NIX6_9GAMM</name>
<dbReference type="InterPro" id="IPR013217">
    <property type="entry name" value="Methyltransf_12"/>
</dbReference>
<keyword evidence="2" id="KW-0808">Transferase</keyword>
<dbReference type="Gene3D" id="3.40.50.150">
    <property type="entry name" value="Vaccinia Virus protein VP39"/>
    <property type="match status" value="1"/>
</dbReference>
<keyword evidence="3" id="KW-1185">Reference proteome</keyword>
<proteinExistence type="predicted"/>
<dbReference type="GO" id="GO:0032259">
    <property type="term" value="P:methylation"/>
    <property type="evidence" value="ECO:0007669"/>
    <property type="project" value="UniProtKB-KW"/>
</dbReference>
<dbReference type="GO" id="GO:0008168">
    <property type="term" value="F:methyltransferase activity"/>
    <property type="evidence" value="ECO:0007669"/>
    <property type="project" value="UniProtKB-KW"/>
</dbReference>
<comment type="caution">
    <text evidence="2">The sequence shown here is derived from an EMBL/GenBank/DDBJ whole genome shotgun (WGS) entry which is preliminary data.</text>
</comment>
<sequence length="196" mass="21425">MDKQYDRAYFDRWYRGRGIGGGQALAHKVAAAVAVAEYHLGRPIRSVLDVGCGEGAWRAPLLKLRPRVSYLGLDSSEYAIARYGRSRNLRPARFGDMAWLRPGPPVDLLVCADVMHYVPDAELRRGLSGFAELCSGMAFLEVYGADDAIDGDMEGFIPRPAAVYRRAFGRAGFAFCGPHCWLSPARLGDAAALEVG</sequence>
<dbReference type="EMBL" id="JBHSGG010000024">
    <property type="protein sequence ID" value="MFC4728307.1"/>
    <property type="molecule type" value="Genomic_DNA"/>
</dbReference>
<feature type="domain" description="Methyltransferase type 12" evidence="1">
    <location>
        <begin position="48"/>
        <end position="134"/>
    </location>
</feature>
<dbReference type="Proteomes" id="UP001595892">
    <property type="component" value="Unassembled WGS sequence"/>
</dbReference>
<dbReference type="RefSeq" id="WP_377004333.1">
    <property type="nucleotide sequence ID" value="NZ_JBHSGG010000024.1"/>
</dbReference>
<organism evidence="2 3">
    <name type="scientific">Coralloluteibacterium thermophilum</name>
    <dbReference type="NCBI Taxonomy" id="2707049"/>
    <lineage>
        <taxon>Bacteria</taxon>
        <taxon>Pseudomonadati</taxon>
        <taxon>Pseudomonadota</taxon>
        <taxon>Gammaproteobacteria</taxon>
        <taxon>Lysobacterales</taxon>
        <taxon>Lysobacteraceae</taxon>
        <taxon>Coralloluteibacterium</taxon>
    </lineage>
</organism>
<dbReference type="CDD" id="cd02440">
    <property type="entry name" value="AdoMet_MTases"/>
    <property type="match status" value="1"/>
</dbReference>
<dbReference type="GO" id="GO:0016874">
    <property type="term" value="F:ligase activity"/>
    <property type="evidence" value="ECO:0007669"/>
    <property type="project" value="UniProtKB-KW"/>
</dbReference>
<protein>
    <submittedName>
        <fullName evidence="2">Class I SAM-dependent methyltransferase</fullName>
    </submittedName>
</protein>
<evidence type="ECO:0000313" key="3">
    <source>
        <dbReference type="Proteomes" id="UP001595892"/>
    </source>
</evidence>
<evidence type="ECO:0000313" key="2">
    <source>
        <dbReference type="EMBL" id="MFC4728307.1"/>
    </source>
</evidence>
<keyword evidence="2" id="KW-0489">Methyltransferase</keyword>
<evidence type="ECO:0000259" key="1">
    <source>
        <dbReference type="Pfam" id="PF08242"/>
    </source>
</evidence>
<accession>A0ABV9NIX6</accession>
<dbReference type="Pfam" id="PF08242">
    <property type="entry name" value="Methyltransf_12"/>
    <property type="match status" value="1"/>
</dbReference>
<dbReference type="SUPFAM" id="SSF53335">
    <property type="entry name" value="S-adenosyl-L-methionine-dependent methyltransferases"/>
    <property type="match status" value="1"/>
</dbReference>
<keyword evidence="2" id="KW-0436">Ligase</keyword>
<reference evidence="3" key="1">
    <citation type="journal article" date="2019" name="Int. J. Syst. Evol. Microbiol.">
        <title>The Global Catalogue of Microorganisms (GCM) 10K type strain sequencing project: providing services to taxonomists for standard genome sequencing and annotation.</title>
        <authorList>
            <consortium name="The Broad Institute Genomics Platform"/>
            <consortium name="The Broad Institute Genome Sequencing Center for Infectious Disease"/>
            <person name="Wu L."/>
            <person name="Ma J."/>
        </authorList>
    </citation>
    <scope>NUCLEOTIDE SEQUENCE [LARGE SCALE GENOMIC DNA]</scope>
    <source>
        <strain evidence="3">CGMCC 1.13574</strain>
    </source>
</reference>
<gene>
    <name evidence="2" type="ORF">ACFO3Q_09005</name>
</gene>